<gene>
    <name evidence="1" type="ORF">S01H4_40008</name>
</gene>
<name>X1C8H3_9ZZZZ</name>
<sequence>MQRGRQVDEGVLSHFAPILTPRAPPWPADKADPAIAKSPNLLFTNAGMNQLRLFWSRQIT</sequence>
<reference evidence="1" key="1">
    <citation type="journal article" date="2014" name="Front. Microbiol.">
        <title>High frequency of phylogenetically diverse reductive dehalogenase-homologous genes in deep subseafloor sedimentary metagenomes.</title>
        <authorList>
            <person name="Kawai M."/>
            <person name="Futagami T."/>
            <person name="Toyoda A."/>
            <person name="Takaki Y."/>
            <person name="Nishi S."/>
            <person name="Hori S."/>
            <person name="Arai W."/>
            <person name="Tsubouchi T."/>
            <person name="Morono Y."/>
            <person name="Uchiyama I."/>
            <person name="Ito T."/>
            <person name="Fujiyama A."/>
            <person name="Inagaki F."/>
            <person name="Takami H."/>
        </authorList>
    </citation>
    <scope>NUCLEOTIDE SEQUENCE</scope>
    <source>
        <strain evidence="1">Expedition CK06-06</strain>
    </source>
</reference>
<protein>
    <submittedName>
        <fullName evidence="1">Uncharacterized protein</fullName>
    </submittedName>
</protein>
<organism evidence="1">
    <name type="scientific">marine sediment metagenome</name>
    <dbReference type="NCBI Taxonomy" id="412755"/>
    <lineage>
        <taxon>unclassified sequences</taxon>
        <taxon>metagenomes</taxon>
        <taxon>ecological metagenomes</taxon>
    </lineage>
</organism>
<comment type="caution">
    <text evidence="1">The sequence shown here is derived from an EMBL/GenBank/DDBJ whole genome shotgun (WGS) entry which is preliminary data.</text>
</comment>
<proteinExistence type="predicted"/>
<evidence type="ECO:0000313" key="1">
    <source>
        <dbReference type="EMBL" id="GAH03672.1"/>
    </source>
</evidence>
<dbReference type="EMBL" id="BART01021746">
    <property type="protein sequence ID" value="GAH03672.1"/>
    <property type="molecule type" value="Genomic_DNA"/>
</dbReference>
<accession>X1C8H3</accession>
<dbReference type="AlphaFoldDB" id="X1C8H3"/>